<protein>
    <submittedName>
        <fullName evidence="3">Uncharacterized protein</fullName>
    </submittedName>
</protein>
<evidence type="ECO:0000313" key="3">
    <source>
        <dbReference type="EMBL" id="CAF1227505.1"/>
    </source>
</evidence>
<dbReference type="GO" id="GO:0030276">
    <property type="term" value="F:clathrin binding"/>
    <property type="evidence" value="ECO:0007669"/>
    <property type="project" value="TreeGrafter"/>
</dbReference>
<dbReference type="AlphaFoldDB" id="A0A814YCM4"/>
<evidence type="ECO:0000256" key="2">
    <source>
        <dbReference type="SAM" id="Phobius"/>
    </source>
</evidence>
<dbReference type="Proteomes" id="UP000681722">
    <property type="component" value="Unassembled WGS sequence"/>
</dbReference>
<feature type="region of interest" description="Disordered" evidence="1">
    <location>
        <begin position="126"/>
        <end position="147"/>
    </location>
</feature>
<keyword evidence="2" id="KW-0812">Transmembrane</keyword>
<keyword evidence="2" id="KW-1133">Transmembrane helix</keyword>
<dbReference type="GO" id="GO:0000149">
    <property type="term" value="F:SNARE binding"/>
    <property type="evidence" value="ECO:0007669"/>
    <property type="project" value="TreeGrafter"/>
</dbReference>
<dbReference type="GO" id="GO:0005544">
    <property type="term" value="F:calcium-dependent phospholipid binding"/>
    <property type="evidence" value="ECO:0007669"/>
    <property type="project" value="TreeGrafter"/>
</dbReference>
<keyword evidence="5" id="KW-1185">Reference proteome</keyword>
<feature type="transmembrane region" description="Helical" evidence="2">
    <location>
        <begin position="6"/>
        <end position="25"/>
    </location>
</feature>
<dbReference type="GO" id="GO:0070382">
    <property type="term" value="C:exocytic vesicle"/>
    <property type="evidence" value="ECO:0007669"/>
    <property type="project" value="TreeGrafter"/>
</dbReference>
<sequence>MIPVFVYFLAALVCVVSTIVFYVYWRKRSSFSNFQFSSETQKLHYSLKPTIDVVAKRLSDDLDISNNKENETTTIITTTERLSNHRRSTIKPILPKQTEIQLESTVPSSCPRKSLWRTAVGGGFDPSRSSSVQDRYRNRTINGPHTPRNWRHGSISINAESLEFSVPKRRRSVATVDSVCNRFCIEPEQIKILQVNDAYQTMNRLSLRIVYTSQQNLQITFDKFSGLISDEVNEQLTIKTKLLPDGKEKYCTKKNIDVETKLIDECIIFSNVLKDKLGEKLLLITVTGGKRKKKNYGQMEVMLNELHLVQDKDYYLQHEIEKKKMSSTEIFVSLQKKDRYLSVEIERVKGIKVDQKHPNKTLYVQVLLLDRYKLISTRRTKPYNINQSMVNINELYDFSLYGLNIDRLMLVINLYQNEQIFSRIKLGSPLYCSGTGATHWNQLIARQSFSMWHAMSKQL</sequence>
<reference evidence="3" key="1">
    <citation type="submission" date="2021-02" db="EMBL/GenBank/DDBJ databases">
        <authorList>
            <person name="Nowell W R."/>
        </authorList>
    </citation>
    <scope>NUCLEOTIDE SEQUENCE</scope>
</reference>
<dbReference type="EMBL" id="CAJNOQ010009530">
    <property type="protein sequence ID" value="CAF1227505.1"/>
    <property type="molecule type" value="Genomic_DNA"/>
</dbReference>
<accession>A0A814YCM4</accession>
<dbReference type="Proteomes" id="UP000663829">
    <property type="component" value="Unassembled WGS sequence"/>
</dbReference>
<evidence type="ECO:0000256" key="1">
    <source>
        <dbReference type="SAM" id="MobiDB-lite"/>
    </source>
</evidence>
<evidence type="ECO:0000313" key="5">
    <source>
        <dbReference type="Proteomes" id="UP000663829"/>
    </source>
</evidence>
<dbReference type="EMBL" id="CAJOBC010009535">
    <property type="protein sequence ID" value="CAF3990375.1"/>
    <property type="molecule type" value="Genomic_DNA"/>
</dbReference>
<comment type="caution">
    <text evidence="3">The sequence shown here is derived from an EMBL/GenBank/DDBJ whole genome shotgun (WGS) entry which is preliminary data.</text>
</comment>
<gene>
    <name evidence="3" type="ORF">GPM918_LOCUS25003</name>
    <name evidence="4" type="ORF">SRO942_LOCUS25009</name>
</gene>
<feature type="compositionally biased region" description="Polar residues" evidence="1">
    <location>
        <begin position="127"/>
        <end position="143"/>
    </location>
</feature>
<dbReference type="GO" id="GO:0017156">
    <property type="term" value="P:calcium-ion regulated exocytosis"/>
    <property type="evidence" value="ECO:0007669"/>
    <property type="project" value="TreeGrafter"/>
</dbReference>
<dbReference type="InterPro" id="IPR035892">
    <property type="entry name" value="C2_domain_sf"/>
</dbReference>
<proteinExistence type="predicted"/>
<dbReference type="GO" id="GO:0005509">
    <property type="term" value="F:calcium ion binding"/>
    <property type="evidence" value="ECO:0007669"/>
    <property type="project" value="TreeGrafter"/>
</dbReference>
<dbReference type="OrthoDB" id="10038504at2759"/>
<dbReference type="GO" id="GO:0005886">
    <property type="term" value="C:plasma membrane"/>
    <property type="evidence" value="ECO:0007669"/>
    <property type="project" value="TreeGrafter"/>
</dbReference>
<dbReference type="GO" id="GO:0001786">
    <property type="term" value="F:phosphatidylserine binding"/>
    <property type="evidence" value="ECO:0007669"/>
    <property type="project" value="TreeGrafter"/>
</dbReference>
<organism evidence="3 5">
    <name type="scientific">Didymodactylos carnosus</name>
    <dbReference type="NCBI Taxonomy" id="1234261"/>
    <lineage>
        <taxon>Eukaryota</taxon>
        <taxon>Metazoa</taxon>
        <taxon>Spiralia</taxon>
        <taxon>Gnathifera</taxon>
        <taxon>Rotifera</taxon>
        <taxon>Eurotatoria</taxon>
        <taxon>Bdelloidea</taxon>
        <taxon>Philodinida</taxon>
        <taxon>Philodinidae</taxon>
        <taxon>Didymodactylos</taxon>
    </lineage>
</organism>
<name>A0A814YCM4_9BILA</name>
<dbReference type="Gene3D" id="2.60.40.150">
    <property type="entry name" value="C2 domain"/>
    <property type="match status" value="1"/>
</dbReference>
<evidence type="ECO:0000313" key="4">
    <source>
        <dbReference type="EMBL" id="CAF3990375.1"/>
    </source>
</evidence>
<dbReference type="PANTHER" id="PTHR10024">
    <property type="entry name" value="SYNAPTOTAGMIN"/>
    <property type="match status" value="1"/>
</dbReference>
<keyword evidence="2" id="KW-0472">Membrane</keyword>